<reference evidence="8 9" key="2">
    <citation type="submission" date="2020-05" db="EMBL/GenBank/DDBJ databases">
        <title>Draft genome sequence of Desulfovibrio sp. strainFSS-1.</title>
        <authorList>
            <person name="Shimoshige H."/>
            <person name="Kobayashi H."/>
            <person name="Maekawa T."/>
        </authorList>
    </citation>
    <scope>NUCLEOTIDE SEQUENCE [LARGE SCALE GENOMIC DNA]</scope>
    <source>
        <strain evidence="8 9">SIID29052-01</strain>
    </source>
</reference>
<dbReference type="InterPro" id="IPR013551">
    <property type="entry name" value="YicC-like_C"/>
</dbReference>
<dbReference type="EMBL" id="BLTE01000001">
    <property type="protein sequence ID" value="GFK92774.1"/>
    <property type="molecule type" value="Genomic_DNA"/>
</dbReference>
<dbReference type="GO" id="GO:0004521">
    <property type="term" value="F:RNA endonuclease activity"/>
    <property type="evidence" value="ECO:0007669"/>
    <property type="project" value="InterPro"/>
</dbReference>
<keyword evidence="2" id="KW-0540">Nuclease</keyword>
<dbReference type="InterPro" id="IPR005229">
    <property type="entry name" value="YicC/YloC-like"/>
</dbReference>
<dbReference type="GO" id="GO:0016787">
    <property type="term" value="F:hydrolase activity"/>
    <property type="evidence" value="ECO:0007669"/>
    <property type="project" value="UniProtKB-KW"/>
</dbReference>
<dbReference type="AlphaFoldDB" id="A0A6V8LM42"/>
<dbReference type="Pfam" id="PF08340">
    <property type="entry name" value="YicC-like_C"/>
    <property type="match status" value="1"/>
</dbReference>
<dbReference type="InterPro" id="IPR013527">
    <property type="entry name" value="YicC-like_N"/>
</dbReference>
<evidence type="ECO:0000259" key="6">
    <source>
        <dbReference type="Pfam" id="PF03755"/>
    </source>
</evidence>
<name>A0A6V8LM42_9BACT</name>
<keyword evidence="4" id="KW-0378">Hydrolase</keyword>
<evidence type="ECO:0008006" key="10">
    <source>
        <dbReference type="Google" id="ProtNLM"/>
    </source>
</evidence>
<dbReference type="NCBIfam" id="TIGR00255">
    <property type="entry name" value="YicC/YloC family endoribonuclease"/>
    <property type="match status" value="1"/>
</dbReference>
<keyword evidence="9" id="KW-1185">Reference proteome</keyword>
<feature type="domain" description="Endoribonuclease YicC-like C-terminal" evidence="7">
    <location>
        <begin position="173"/>
        <end position="293"/>
    </location>
</feature>
<gene>
    <name evidence="8" type="ORF">NNJEOMEG_00601</name>
</gene>
<organism evidence="8 9">
    <name type="scientific">Fundidesulfovibrio magnetotacticus</name>
    <dbReference type="NCBI Taxonomy" id="2730080"/>
    <lineage>
        <taxon>Bacteria</taxon>
        <taxon>Pseudomonadati</taxon>
        <taxon>Thermodesulfobacteriota</taxon>
        <taxon>Desulfovibrionia</taxon>
        <taxon>Desulfovibrionales</taxon>
        <taxon>Desulfovibrionaceae</taxon>
        <taxon>Fundidesulfovibrio</taxon>
    </lineage>
</organism>
<evidence type="ECO:0000256" key="3">
    <source>
        <dbReference type="ARBA" id="ARBA00022759"/>
    </source>
</evidence>
<evidence type="ECO:0000313" key="8">
    <source>
        <dbReference type="EMBL" id="GFK92774.1"/>
    </source>
</evidence>
<dbReference type="PANTHER" id="PTHR30636:SF3">
    <property type="entry name" value="UPF0701 PROTEIN YICC"/>
    <property type="match status" value="1"/>
</dbReference>
<dbReference type="PANTHER" id="PTHR30636">
    <property type="entry name" value="UPF0701 PROTEIN YICC"/>
    <property type="match status" value="1"/>
</dbReference>
<keyword evidence="3" id="KW-0255">Endonuclease</keyword>
<comment type="caution">
    <text evidence="8">The sequence shown here is derived from an EMBL/GenBank/DDBJ whole genome shotgun (WGS) entry which is preliminary data.</text>
</comment>
<dbReference type="Proteomes" id="UP000494245">
    <property type="component" value="Unassembled WGS sequence"/>
</dbReference>
<dbReference type="Pfam" id="PF03755">
    <property type="entry name" value="YicC-like_N"/>
    <property type="match status" value="1"/>
</dbReference>
<evidence type="ECO:0000256" key="5">
    <source>
        <dbReference type="ARBA" id="ARBA00035648"/>
    </source>
</evidence>
<sequence length="293" mass="33159">MPKSMTGFGRSVTENDYASVVWEARSVNSRYLDLKWRLPLFLRSQEADLEKIVRAHADRGRIEVSCNCQPHRAEALDVALNKPLARAMLQSVEGLARDMGRSFEPDFTRLMTISHLWQEGLSDAPDELAEALRRGLALALEDLQAARAREGALLAADILRRLERLAGWHGQIKVLAPRVKEEKFQALRTRLSALLEKVGIEAPEERVLQEVAMLSDKLDVSEELTRLGCHLDQIRELLGQDGDVGKRLDFLLQEAFREINTCGNKAQSIEVSRIVVEFKAELEKVREQVQNIE</sequence>
<proteinExistence type="inferred from homology"/>
<feature type="domain" description="Endoribonuclease YicC-like N-terminal" evidence="6">
    <location>
        <begin position="3"/>
        <end position="155"/>
    </location>
</feature>
<protein>
    <recommendedName>
        <fullName evidence="10">YicC family protein</fullName>
    </recommendedName>
</protein>
<evidence type="ECO:0000256" key="4">
    <source>
        <dbReference type="ARBA" id="ARBA00022801"/>
    </source>
</evidence>
<dbReference type="RefSeq" id="WP_173081121.1">
    <property type="nucleotide sequence ID" value="NZ_BLTE01000001.1"/>
</dbReference>
<evidence type="ECO:0000313" key="9">
    <source>
        <dbReference type="Proteomes" id="UP000494245"/>
    </source>
</evidence>
<evidence type="ECO:0000259" key="7">
    <source>
        <dbReference type="Pfam" id="PF08340"/>
    </source>
</evidence>
<reference evidence="8 9" key="1">
    <citation type="submission" date="2020-04" db="EMBL/GenBank/DDBJ databases">
        <authorList>
            <consortium name="Desulfovibrio sp. FSS-1 genome sequencing consortium"/>
            <person name="Shimoshige H."/>
            <person name="Kobayashi H."/>
            <person name="Maekawa T."/>
        </authorList>
    </citation>
    <scope>NUCLEOTIDE SEQUENCE [LARGE SCALE GENOMIC DNA]</scope>
    <source>
        <strain evidence="8 9">SIID29052-01</strain>
    </source>
</reference>
<comment type="cofactor">
    <cofactor evidence="1">
        <name>a divalent metal cation</name>
        <dbReference type="ChEBI" id="CHEBI:60240"/>
    </cofactor>
</comment>
<comment type="similarity">
    <text evidence="5">Belongs to the YicC/YloC family.</text>
</comment>
<evidence type="ECO:0000256" key="2">
    <source>
        <dbReference type="ARBA" id="ARBA00022722"/>
    </source>
</evidence>
<evidence type="ECO:0000256" key="1">
    <source>
        <dbReference type="ARBA" id="ARBA00001968"/>
    </source>
</evidence>
<accession>A0A6V8LM42</accession>